<dbReference type="EMBL" id="OCZC01000043">
    <property type="protein sequence ID" value="SOO22368.1"/>
    <property type="molecule type" value="Genomic_DNA"/>
</dbReference>
<evidence type="ECO:0000313" key="1">
    <source>
        <dbReference type="EMBL" id="SOO22368.1"/>
    </source>
</evidence>
<evidence type="ECO:0000313" key="2">
    <source>
        <dbReference type="Proteomes" id="UP000234345"/>
    </source>
</evidence>
<organism evidence="1 2">
    <name type="scientific">Xanthomonas campestris pv. phaseoli</name>
    <dbReference type="NCBI Taxonomy" id="317013"/>
    <lineage>
        <taxon>Bacteria</taxon>
        <taxon>Pseudomonadati</taxon>
        <taxon>Pseudomonadota</taxon>
        <taxon>Gammaproteobacteria</taxon>
        <taxon>Lysobacterales</taxon>
        <taxon>Lysobacteraceae</taxon>
        <taxon>Xanthomonas</taxon>
    </lineage>
</organism>
<reference evidence="1 2" key="1">
    <citation type="submission" date="2017-10" db="EMBL/GenBank/DDBJ databases">
        <authorList>
            <person name="Regsiter A."/>
            <person name="William W."/>
        </authorList>
    </citation>
    <scope>NUCLEOTIDE SEQUENCE [LARGE SCALE GENOMIC DNA]</scope>
    <source>
        <strain evidence="1 2">CFBP6991</strain>
    </source>
</reference>
<gene>
    <name evidence="1" type="ORF">XFF6991_150129</name>
</gene>
<protein>
    <submittedName>
        <fullName evidence="1">Uncharacterized protein</fullName>
    </submittedName>
</protein>
<dbReference type="AlphaFoldDB" id="A0A7Z7IVJ1"/>
<accession>A0A7Z7IVJ1</accession>
<proteinExistence type="predicted"/>
<sequence>MEGWHSTSEFGLNGSHFPHLALRTKNGPFGPFLFNQSPDGQRCV</sequence>
<comment type="caution">
    <text evidence="1">The sequence shown here is derived from an EMBL/GenBank/DDBJ whole genome shotgun (WGS) entry which is preliminary data.</text>
</comment>
<name>A0A7Z7IVJ1_XANCH</name>
<dbReference type="Proteomes" id="UP000234345">
    <property type="component" value="Unassembled WGS sequence"/>
</dbReference>